<evidence type="ECO:0000313" key="8">
    <source>
        <dbReference type="Proteomes" id="UP000256599"/>
    </source>
</evidence>
<evidence type="ECO:0000313" key="7">
    <source>
        <dbReference type="EMBL" id="RDU59001.1"/>
    </source>
</evidence>
<comment type="catalytic activity">
    <reaction evidence="5">
        <text>Endonucleolytic cleavage of DNA to give specific double-stranded fragments with terminal 5'-phosphates.</text>
        <dbReference type="EC" id="3.1.21.4"/>
    </reaction>
</comment>
<dbReference type="EC" id="3.1.21.4" evidence="6"/>
<sequence>MTYENFKNKLNKKVFGEDLNYEIVLTVLQNPKRYIGIFRITNAKTKLIQNVTQSCEIKFGDFMEEILGEYIIDMGYTNLNKNLGVDESNNRLSADQIFKTDKIIYLIEQKVRDDHDSTKKRGQYANLIKKIKLLKKQYPNYQIIASMWFSDESLKKNKKYYAEQIENNTDEQVIINIFYGKELFEQLFNRMDIWNEIISYLQNNKKERSREILSVPDFDTSNEIKDALLKIKLDYPKLIEKLLSDKTEYVELRKELFPLGHNLKELEQ</sequence>
<evidence type="ECO:0000256" key="3">
    <source>
        <dbReference type="ARBA" id="ARBA00022759"/>
    </source>
</evidence>
<dbReference type="Proteomes" id="UP000256599">
    <property type="component" value="Unassembled WGS sequence"/>
</dbReference>
<proteinExistence type="predicted"/>
<dbReference type="EMBL" id="NXLR01000022">
    <property type="protein sequence ID" value="RDU59001.1"/>
    <property type="molecule type" value="Genomic_DNA"/>
</dbReference>
<evidence type="ECO:0000256" key="2">
    <source>
        <dbReference type="ARBA" id="ARBA00022747"/>
    </source>
</evidence>
<keyword evidence="4" id="KW-0378">Hydrolase</keyword>
<keyword evidence="2" id="KW-0680">Restriction system</keyword>
<accession>A0A3D8I318</accession>
<comment type="caution">
    <text evidence="7">The sequence shown here is derived from an EMBL/GenBank/DDBJ whole genome shotgun (WGS) entry which is preliminary data.</text>
</comment>
<evidence type="ECO:0000256" key="6">
    <source>
        <dbReference type="ARBA" id="ARBA00093790"/>
    </source>
</evidence>
<dbReference type="InterPro" id="IPR054784">
    <property type="entry name" value="HpyAIV-type_restriction_enz"/>
</dbReference>
<keyword evidence="1" id="KW-0540">Nuclease</keyword>
<name>A0A3D8I318_9HELI</name>
<organism evidence="7 8">
    <name type="scientific">Helicobacter marmotae</name>
    <dbReference type="NCBI Taxonomy" id="152490"/>
    <lineage>
        <taxon>Bacteria</taxon>
        <taxon>Pseudomonadati</taxon>
        <taxon>Campylobacterota</taxon>
        <taxon>Epsilonproteobacteria</taxon>
        <taxon>Campylobacterales</taxon>
        <taxon>Helicobacteraceae</taxon>
        <taxon>Helicobacter</taxon>
    </lineage>
</organism>
<dbReference type="NCBIfam" id="NF045832">
    <property type="entry name" value="restrict_HpyAIV"/>
    <property type="match status" value="1"/>
</dbReference>
<gene>
    <name evidence="7" type="ORF">CQA63_08550</name>
</gene>
<dbReference type="GO" id="GO:0004519">
    <property type="term" value="F:endonuclease activity"/>
    <property type="evidence" value="ECO:0007669"/>
    <property type="project" value="UniProtKB-KW"/>
</dbReference>
<keyword evidence="3 7" id="KW-0255">Endonuclease</keyword>
<reference evidence="7 8" key="1">
    <citation type="submission" date="2018-04" db="EMBL/GenBank/DDBJ databases">
        <title>Novel Campyloabacter and Helicobacter Species and Strains.</title>
        <authorList>
            <person name="Mannion A.J."/>
            <person name="Shen Z."/>
            <person name="Fox J.G."/>
        </authorList>
    </citation>
    <scope>NUCLEOTIDE SEQUENCE [LARGE SCALE GENOMIC DNA]</scope>
    <source>
        <strain evidence="7 8">MIT 98-6070</strain>
    </source>
</reference>
<protein>
    <recommendedName>
        <fullName evidence="6">type II site-specific deoxyribonuclease</fullName>
        <ecNumber evidence="6">3.1.21.4</ecNumber>
    </recommendedName>
</protein>
<evidence type="ECO:0000256" key="1">
    <source>
        <dbReference type="ARBA" id="ARBA00022722"/>
    </source>
</evidence>
<evidence type="ECO:0000256" key="4">
    <source>
        <dbReference type="ARBA" id="ARBA00022801"/>
    </source>
</evidence>
<dbReference type="OrthoDB" id="397760at2"/>
<dbReference type="Pfam" id="PF09520">
    <property type="entry name" value="RE_TdeIII"/>
    <property type="match status" value="2"/>
</dbReference>
<dbReference type="InterPro" id="IPR019045">
    <property type="entry name" value="Restrct_endonuc_II_HinfI"/>
</dbReference>
<keyword evidence="8" id="KW-1185">Reference proteome</keyword>
<evidence type="ECO:0000256" key="5">
    <source>
        <dbReference type="ARBA" id="ARBA00093760"/>
    </source>
</evidence>
<dbReference type="AlphaFoldDB" id="A0A3D8I318"/>
<dbReference type="RefSeq" id="WP_104700541.1">
    <property type="nucleotide sequence ID" value="NZ_FZPP01000038.1"/>
</dbReference>